<name>A0AAV3URH3_9EURY</name>
<dbReference type="FunFam" id="3.40.50.300:FF:000016">
    <property type="entry name" value="Oligopeptide ABC transporter ATP-binding component"/>
    <property type="match status" value="1"/>
</dbReference>
<dbReference type="CDD" id="cd03257">
    <property type="entry name" value="ABC_NikE_OppD_transporters"/>
    <property type="match status" value="1"/>
</dbReference>
<dbReference type="GO" id="GO:0016887">
    <property type="term" value="F:ATP hydrolysis activity"/>
    <property type="evidence" value="ECO:0007669"/>
    <property type="project" value="InterPro"/>
</dbReference>
<dbReference type="InterPro" id="IPR013563">
    <property type="entry name" value="Oligopep_ABC_C"/>
</dbReference>
<protein>
    <recommendedName>
        <fullName evidence="4">ABC transporter domain-containing protein</fullName>
    </recommendedName>
</protein>
<dbReference type="GO" id="GO:0005524">
    <property type="term" value="F:ATP binding"/>
    <property type="evidence" value="ECO:0007669"/>
    <property type="project" value="UniProtKB-KW"/>
</dbReference>
<dbReference type="NCBIfam" id="NF008453">
    <property type="entry name" value="PRK11308.1"/>
    <property type="match status" value="2"/>
</dbReference>
<keyword evidence="2" id="KW-0547">Nucleotide-binding</keyword>
<dbReference type="Pfam" id="PF08352">
    <property type="entry name" value="oligo_HPY"/>
    <property type="match status" value="2"/>
</dbReference>
<sequence>MHGQERVDSSLLLITHEIGVIAETCDELSILYGGKVMEQGSTGNVLINPTNPYTMGLKNSFPEIESGTDDAVSIPGSPPNLNTPPTGCAFVDRCPFADETCEGSHPDFVDLPNRNQRSACHHVDRAAQIRRDARQPETWGVETTREDTHKEQDVILSVSDLEKHYSQSQSLIDQFRGNEPPKVRAVDGVSFSVSRSEILGVAGESGCGKSTLGETIALLEEPTGGEILFDGKSAEEYQKGGMKQFREKAQIVFQDPFDSLNPRMTVWKLVSEPLKIHDRSPTDREAVVRETLERVGLTPPSKFLDQYPHELSGGQRQRVAIARALVLDPDFLVCDEPASMLDVSLKVNLLNLLRSLADEENIGIIYISHDLASLAQVSDQLAIMYLGRIVEIGETDRVVEAPQHPYTERLLSATPEKDPSIDRERVTLDGEPPNPIELPSGCVFAPRCPKAQDECRASNPHLESTVADDHSAACFFPVEKEPVDRTSSSD</sequence>
<proteinExistence type="predicted"/>
<dbReference type="InterPro" id="IPR027417">
    <property type="entry name" value="P-loop_NTPase"/>
</dbReference>
<dbReference type="PANTHER" id="PTHR43776">
    <property type="entry name" value="TRANSPORT ATP-BINDING PROTEIN"/>
    <property type="match status" value="1"/>
</dbReference>
<keyword evidence="6" id="KW-1185">Reference proteome</keyword>
<keyword evidence="1" id="KW-0813">Transport</keyword>
<dbReference type="InterPro" id="IPR050319">
    <property type="entry name" value="ABC_transp_ATP-bind"/>
</dbReference>
<dbReference type="PROSITE" id="PS50893">
    <property type="entry name" value="ABC_TRANSPORTER_2"/>
    <property type="match status" value="1"/>
</dbReference>
<evidence type="ECO:0000256" key="2">
    <source>
        <dbReference type="ARBA" id="ARBA00022741"/>
    </source>
</evidence>
<evidence type="ECO:0000313" key="6">
    <source>
        <dbReference type="Proteomes" id="UP001501729"/>
    </source>
</evidence>
<evidence type="ECO:0000256" key="1">
    <source>
        <dbReference type="ARBA" id="ARBA00022448"/>
    </source>
</evidence>
<comment type="caution">
    <text evidence="5">The sequence shown here is derived from an EMBL/GenBank/DDBJ whole genome shotgun (WGS) entry which is preliminary data.</text>
</comment>
<evidence type="ECO:0000256" key="3">
    <source>
        <dbReference type="ARBA" id="ARBA00022840"/>
    </source>
</evidence>
<dbReference type="Gene3D" id="3.40.50.300">
    <property type="entry name" value="P-loop containing nucleotide triphosphate hydrolases"/>
    <property type="match status" value="2"/>
</dbReference>
<dbReference type="Pfam" id="PF00005">
    <property type="entry name" value="ABC_tran"/>
    <property type="match status" value="1"/>
</dbReference>
<organism evidence="5 6">
    <name type="scientific">Haladaptatus pallidirubidus</name>
    <dbReference type="NCBI Taxonomy" id="1008152"/>
    <lineage>
        <taxon>Archaea</taxon>
        <taxon>Methanobacteriati</taxon>
        <taxon>Methanobacteriota</taxon>
        <taxon>Stenosarchaea group</taxon>
        <taxon>Halobacteria</taxon>
        <taxon>Halobacteriales</taxon>
        <taxon>Haladaptataceae</taxon>
        <taxon>Haladaptatus</taxon>
    </lineage>
</organism>
<dbReference type="GO" id="GO:0055085">
    <property type="term" value="P:transmembrane transport"/>
    <property type="evidence" value="ECO:0007669"/>
    <property type="project" value="UniProtKB-ARBA"/>
</dbReference>
<feature type="domain" description="ABC transporter" evidence="4">
    <location>
        <begin position="156"/>
        <end position="411"/>
    </location>
</feature>
<dbReference type="SMART" id="SM00382">
    <property type="entry name" value="AAA"/>
    <property type="match status" value="1"/>
</dbReference>
<dbReference type="PROSITE" id="PS00211">
    <property type="entry name" value="ABC_TRANSPORTER_1"/>
    <property type="match status" value="1"/>
</dbReference>
<dbReference type="AlphaFoldDB" id="A0AAV3URH3"/>
<reference evidence="5 6" key="1">
    <citation type="journal article" date="2019" name="Int. J. Syst. Evol. Microbiol.">
        <title>The Global Catalogue of Microorganisms (GCM) 10K type strain sequencing project: providing services to taxonomists for standard genome sequencing and annotation.</title>
        <authorList>
            <consortium name="The Broad Institute Genomics Platform"/>
            <consortium name="The Broad Institute Genome Sequencing Center for Infectious Disease"/>
            <person name="Wu L."/>
            <person name="Ma J."/>
        </authorList>
    </citation>
    <scope>NUCLEOTIDE SEQUENCE [LARGE SCALE GENOMIC DNA]</scope>
    <source>
        <strain evidence="5 6">JCM 17504</strain>
    </source>
</reference>
<accession>A0AAV3URH3</accession>
<dbReference type="NCBIfam" id="TIGR01727">
    <property type="entry name" value="oligo_HPY"/>
    <property type="match status" value="2"/>
</dbReference>
<dbReference type="EMBL" id="BAABKX010000030">
    <property type="protein sequence ID" value="GAA5065489.1"/>
    <property type="molecule type" value="Genomic_DNA"/>
</dbReference>
<dbReference type="InterPro" id="IPR003593">
    <property type="entry name" value="AAA+_ATPase"/>
</dbReference>
<dbReference type="InterPro" id="IPR003439">
    <property type="entry name" value="ABC_transporter-like_ATP-bd"/>
</dbReference>
<dbReference type="GO" id="GO:0015833">
    <property type="term" value="P:peptide transport"/>
    <property type="evidence" value="ECO:0007669"/>
    <property type="project" value="InterPro"/>
</dbReference>
<dbReference type="SUPFAM" id="SSF52540">
    <property type="entry name" value="P-loop containing nucleoside triphosphate hydrolases"/>
    <property type="match status" value="2"/>
</dbReference>
<evidence type="ECO:0000313" key="5">
    <source>
        <dbReference type="EMBL" id="GAA5065489.1"/>
    </source>
</evidence>
<gene>
    <name evidence="5" type="ORF">GCM10025751_56480</name>
</gene>
<keyword evidence="3" id="KW-0067">ATP-binding</keyword>
<evidence type="ECO:0000259" key="4">
    <source>
        <dbReference type="PROSITE" id="PS50893"/>
    </source>
</evidence>
<dbReference type="InterPro" id="IPR017871">
    <property type="entry name" value="ABC_transporter-like_CS"/>
</dbReference>
<dbReference type="Proteomes" id="UP001501729">
    <property type="component" value="Unassembled WGS sequence"/>
</dbReference>